<feature type="transmembrane region" description="Helical" evidence="1">
    <location>
        <begin position="59"/>
        <end position="77"/>
    </location>
</feature>
<keyword evidence="1" id="KW-0812">Transmembrane</keyword>
<organism evidence="2 3">
    <name type="scientific">Azospirillum oleiclasticum</name>
    <dbReference type="NCBI Taxonomy" id="2735135"/>
    <lineage>
        <taxon>Bacteria</taxon>
        <taxon>Pseudomonadati</taxon>
        <taxon>Pseudomonadota</taxon>
        <taxon>Alphaproteobacteria</taxon>
        <taxon>Rhodospirillales</taxon>
        <taxon>Azospirillaceae</taxon>
        <taxon>Azospirillum</taxon>
    </lineage>
</organism>
<dbReference type="InterPro" id="IPR045708">
    <property type="entry name" value="DUF6064"/>
</dbReference>
<keyword evidence="1" id="KW-1133">Transmembrane helix</keyword>
<comment type="caution">
    <text evidence="2">The sequence shown here is derived from an EMBL/GenBank/DDBJ whole genome shotgun (WGS) entry which is preliminary data.</text>
</comment>
<gene>
    <name evidence="2" type="ORF">HND93_30395</name>
</gene>
<name>A0ABX2TMG4_9PROT</name>
<feature type="transmembrane region" description="Helical" evidence="1">
    <location>
        <begin position="122"/>
        <end position="141"/>
    </location>
</feature>
<evidence type="ECO:0000313" key="3">
    <source>
        <dbReference type="Proteomes" id="UP000584642"/>
    </source>
</evidence>
<feature type="transmembrane region" description="Helical" evidence="1">
    <location>
        <begin position="161"/>
        <end position="189"/>
    </location>
</feature>
<dbReference type="EMBL" id="JABFDB010000034">
    <property type="protein sequence ID" value="NYZ24035.1"/>
    <property type="molecule type" value="Genomic_DNA"/>
</dbReference>
<keyword evidence="1" id="KW-0472">Membrane</keyword>
<feature type="transmembrane region" description="Helical" evidence="1">
    <location>
        <begin position="89"/>
        <end position="110"/>
    </location>
</feature>
<protein>
    <submittedName>
        <fullName evidence="2">MFS transporter permease</fullName>
    </submittedName>
</protein>
<dbReference type="Pfam" id="PF19540">
    <property type="entry name" value="DUF6064"/>
    <property type="match status" value="1"/>
</dbReference>
<evidence type="ECO:0000313" key="2">
    <source>
        <dbReference type="EMBL" id="NYZ24035.1"/>
    </source>
</evidence>
<dbReference type="Proteomes" id="UP000584642">
    <property type="component" value="Unassembled WGS sequence"/>
</dbReference>
<dbReference type="RefSeq" id="WP_180285812.1">
    <property type="nucleotide sequence ID" value="NZ_JABFDB010000034.1"/>
</dbReference>
<sequence>MADWWSYSLEDFLLFSPRVYWRMFALHNEAVWPLHLAALPIGLTLVWWTARPRPWSGRVVAVALALVWAWVAWSFLWSRYATINWAAPWLAGGFALQALLLLGLGAFGAGMPRVVPPSVPRVIGWALLLHGLLLHPFTGMIAGHPPAAAELFGIAPDPTAIATLGLAVLMTGGTAAWVVMVIPLGWCAVSWATLHTMGGPEGAIPATAAVLAVAGRAWPTTNARKPL</sequence>
<keyword evidence="3" id="KW-1185">Reference proteome</keyword>
<proteinExistence type="predicted"/>
<accession>A0ABX2TMG4</accession>
<evidence type="ECO:0000256" key="1">
    <source>
        <dbReference type="SAM" id="Phobius"/>
    </source>
</evidence>
<feature type="transmembrane region" description="Helical" evidence="1">
    <location>
        <begin position="30"/>
        <end position="50"/>
    </location>
</feature>
<reference evidence="2 3" key="1">
    <citation type="submission" date="2020-05" db="EMBL/GenBank/DDBJ databases">
        <title>Azospirillum oleiclasticum sp. nov, a nitrogen-fixing and heavy crude oil-emulsifying bacterium isolated from the crude oil of Yumen Oilfield.</title>
        <authorList>
            <person name="Wu D."/>
            <person name="Cai M."/>
            <person name="Zhang X."/>
        </authorList>
    </citation>
    <scope>NUCLEOTIDE SEQUENCE [LARGE SCALE GENOMIC DNA]</scope>
    <source>
        <strain evidence="2 3">ROY-1-1-2</strain>
    </source>
</reference>